<dbReference type="AlphaFoldDB" id="A0AA36FAJ5"/>
<gene>
    <name evidence="1" type="ORF">OCTVUL_1B010641</name>
</gene>
<dbReference type="Proteomes" id="UP001162480">
    <property type="component" value="Chromosome 13"/>
</dbReference>
<proteinExistence type="predicted"/>
<sequence>MYGFEKLTVVADLTINHCPEDTYYKTKQAKSLDDSNVKANELRYRIAYESIKAQELFCGDGIDLSWRFVEC</sequence>
<protein>
    <submittedName>
        <fullName evidence="1">Uncharacterized protein</fullName>
    </submittedName>
</protein>
<evidence type="ECO:0000313" key="1">
    <source>
        <dbReference type="EMBL" id="CAI9731931.1"/>
    </source>
</evidence>
<organism evidence="1 2">
    <name type="scientific">Octopus vulgaris</name>
    <name type="common">Common octopus</name>
    <dbReference type="NCBI Taxonomy" id="6645"/>
    <lineage>
        <taxon>Eukaryota</taxon>
        <taxon>Metazoa</taxon>
        <taxon>Spiralia</taxon>
        <taxon>Lophotrochozoa</taxon>
        <taxon>Mollusca</taxon>
        <taxon>Cephalopoda</taxon>
        <taxon>Coleoidea</taxon>
        <taxon>Octopodiformes</taxon>
        <taxon>Octopoda</taxon>
        <taxon>Incirrata</taxon>
        <taxon>Octopodidae</taxon>
        <taxon>Octopus</taxon>
    </lineage>
</organism>
<reference evidence="1" key="1">
    <citation type="submission" date="2023-08" db="EMBL/GenBank/DDBJ databases">
        <authorList>
            <person name="Alioto T."/>
            <person name="Alioto T."/>
            <person name="Gomez Garrido J."/>
        </authorList>
    </citation>
    <scope>NUCLEOTIDE SEQUENCE</scope>
</reference>
<dbReference type="EMBL" id="OX597826">
    <property type="protein sequence ID" value="CAI9731931.1"/>
    <property type="molecule type" value="Genomic_DNA"/>
</dbReference>
<evidence type="ECO:0000313" key="2">
    <source>
        <dbReference type="Proteomes" id="UP001162480"/>
    </source>
</evidence>
<keyword evidence="2" id="KW-1185">Reference proteome</keyword>
<name>A0AA36FAJ5_OCTVU</name>
<accession>A0AA36FAJ5</accession>